<keyword evidence="1" id="KW-0472">Membrane</keyword>
<keyword evidence="1" id="KW-0812">Transmembrane</keyword>
<evidence type="ECO:0000313" key="3">
    <source>
        <dbReference type="Proteomes" id="UP000217209"/>
    </source>
</evidence>
<sequence length="115" mass="12277">MVPIQLRAGGAFLALAVVLFIFAFLAFMRGEQVYALTPQFLLTVIAAIIFGAFATTDKTQAGSRKQVIALAIAVLLIGIGIIVPNTVLALTPTFWLAMWGVGALLCALILRRLSM</sequence>
<gene>
    <name evidence="2" type="ORF">CGLAU_06485</name>
</gene>
<dbReference type="EMBL" id="CP019688">
    <property type="protein sequence ID" value="AQQ15260.1"/>
    <property type="molecule type" value="Genomic_DNA"/>
</dbReference>
<organism evidence="2 3">
    <name type="scientific">Corynebacterium glaucum</name>
    <dbReference type="NCBI Taxonomy" id="187491"/>
    <lineage>
        <taxon>Bacteria</taxon>
        <taxon>Bacillati</taxon>
        <taxon>Actinomycetota</taxon>
        <taxon>Actinomycetes</taxon>
        <taxon>Mycobacteriales</taxon>
        <taxon>Corynebacteriaceae</taxon>
        <taxon>Corynebacterium</taxon>
    </lineage>
</organism>
<proteinExistence type="predicted"/>
<accession>A0A1Q2HWV8</accession>
<reference evidence="2 3" key="1">
    <citation type="submission" date="2016-12" db="EMBL/GenBank/DDBJ databases">
        <authorList>
            <person name="Song W.-J."/>
            <person name="Kurnit D.M."/>
        </authorList>
    </citation>
    <scope>NUCLEOTIDE SEQUENCE [LARGE SCALE GENOMIC DNA]</scope>
    <source>
        <strain evidence="2 3">DSM 30827</strain>
    </source>
</reference>
<dbReference type="Proteomes" id="UP000217209">
    <property type="component" value="Chromosome"/>
</dbReference>
<dbReference type="OrthoDB" id="4427193at2"/>
<feature type="transmembrane region" description="Helical" evidence="1">
    <location>
        <begin position="12"/>
        <end position="30"/>
    </location>
</feature>
<dbReference type="AlphaFoldDB" id="A0A1Q2HWV8"/>
<keyword evidence="1" id="KW-1133">Transmembrane helix</keyword>
<dbReference type="RefSeq" id="WP_095659975.1">
    <property type="nucleotide sequence ID" value="NZ_CP019688.1"/>
</dbReference>
<dbReference type="KEGG" id="cgv:CGLAU_06485"/>
<name>A0A1Q2HWV8_9CORY</name>
<keyword evidence="3" id="KW-1185">Reference proteome</keyword>
<feature type="transmembrane region" description="Helical" evidence="1">
    <location>
        <begin position="93"/>
        <end position="110"/>
    </location>
</feature>
<evidence type="ECO:0000313" key="2">
    <source>
        <dbReference type="EMBL" id="AQQ15260.1"/>
    </source>
</evidence>
<protein>
    <submittedName>
        <fullName evidence="2">Uncharacterized protein</fullName>
    </submittedName>
</protein>
<evidence type="ECO:0000256" key="1">
    <source>
        <dbReference type="SAM" id="Phobius"/>
    </source>
</evidence>
<feature type="transmembrane region" description="Helical" evidence="1">
    <location>
        <begin position="36"/>
        <end position="55"/>
    </location>
</feature>
<feature type="transmembrane region" description="Helical" evidence="1">
    <location>
        <begin position="67"/>
        <end position="87"/>
    </location>
</feature>